<dbReference type="GO" id="GO:0000139">
    <property type="term" value="C:Golgi membrane"/>
    <property type="evidence" value="ECO:0007669"/>
    <property type="project" value="UniProtKB-SubCell"/>
</dbReference>
<dbReference type="GO" id="GO:0022890">
    <property type="term" value="F:inorganic cation transmembrane transporter activity"/>
    <property type="evidence" value="ECO:0007669"/>
    <property type="project" value="TreeGrafter"/>
</dbReference>
<dbReference type="Proteomes" id="UP000054632">
    <property type="component" value="Unassembled WGS sequence"/>
</dbReference>
<dbReference type="Proteomes" id="UP000054805">
    <property type="component" value="Unassembled WGS sequence"/>
</dbReference>
<evidence type="ECO:0000256" key="5">
    <source>
        <dbReference type="ARBA" id="ARBA00022824"/>
    </source>
</evidence>
<evidence type="ECO:0000256" key="1">
    <source>
        <dbReference type="ARBA" id="ARBA00004477"/>
    </source>
</evidence>
<dbReference type="AlphaFoldDB" id="A0A0V1JCZ7"/>
<name>A0A0V1JCZ7_TRIPS</name>
<protein>
    <recommendedName>
        <fullName evidence="8">Membrane magnesium transporter</fullName>
    </recommendedName>
</protein>
<feature type="non-terminal residue" evidence="10">
    <location>
        <position position="1"/>
    </location>
</feature>
<evidence type="ECO:0000313" key="9">
    <source>
        <dbReference type="EMBL" id="KRY78684.1"/>
    </source>
</evidence>
<keyword evidence="5 8" id="KW-0256">Endoplasmic reticulum</keyword>
<comment type="caution">
    <text evidence="10">The sequence shown here is derived from an EMBL/GenBank/DDBJ whole genome shotgun (WGS) entry which is preliminary data.</text>
</comment>
<evidence type="ECO:0000256" key="8">
    <source>
        <dbReference type="RuleBase" id="RU367002"/>
    </source>
</evidence>
<proteinExistence type="inferred from homology"/>
<evidence type="ECO:0000313" key="10">
    <source>
        <dbReference type="EMBL" id="KRZ32848.1"/>
    </source>
</evidence>
<keyword evidence="7 8" id="KW-0472">Membrane</keyword>
<evidence type="ECO:0000256" key="6">
    <source>
        <dbReference type="ARBA" id="ARBA00022989"/>
    </source>
</evidence>
<feature type="transmembrane region" description="Helical" evidence="8">
    <location>
        <begin position="62"/>
        <end position="85"/>
    </location>
</feature>
<gene>
    <name evidence="10" type="primary">mmgt</name>
    <name evidence="9" type="ORF">T4A_10679</name>
    <name evidence="10" type="ORF">T4B_4043</name>
    <name evidence="11" type="ORF">T4C_6277</name>
</gene>
<feature type="transmembrane region" description="Helical" evidence="8">
    <location>
        <begin position="26"/>
        <end position="42"/>
    </location>
</feature>
<dbReference type="GO" id="GO:0072546">
    <property type="term" value="C:EMC complex"/>
    <property type="evidence" value="ECO:0007669"/>
    <property type="project" value="UniProtKB-UniRule"/>
</dbReference>
<keyword evidence="8" id="KW-0460">Magnesium</keyword>
<keyword evidence="8" id="KW-0967">Endosome</keyword>
<evidence type="ECO:0000256" key="2">
    <source>
        <dbReference type="ARBA" id="ARBA00006109"/>
    </source>
</evidence>
<comment type="subcellular location">
    <subcellularLocation>
        <location evidence="1">Endoplasmic reticulum membrane</location>
        <topology evidence="1">Multi-pass membrane protein</topology>
    </subcellularLocation>
    <subcellularLocation>
        <location evidence="8">Golgi apparatus membrane</location>
        <topology evidence="8">Multi-pass membrane protein</topology>
    </subcellularLocation>
    <subcellularLocation>
        <location evidence="8">Early endosome membrane</location>
        <topology evidence="8">Multi-pass membrane protein</topology>
    </subcellularLocation>
</comment>
<dbReference type="Proteomes" id="UP000054826">
    <property type="component" value="Unassembled WGS sequence"/>
</dbReference>
<evidence type="ECO:0000313" key="12">
    <source>
        <dbReference type="Proteomes" id="UP000054632"/>
    </source>
</evidence>
<organism evidence="10 13">
    <name type="scientific">Trichinella pseudospiralis</name>
    <name type="common">Parasitic roundworm</name>
    <dbReference type="NCBI Taxonomy" id="6337"/>
    <lineage>
        <taxon>Eukaryota</taxon>
        <taxon>Metazoa</taxon>
        <taxon>Ecdysozoa</taxon>
        <taxon>Nematoda</taxon>
        <taxon>Enoplea</taxon>
        <taxon>Dorylaimia</taxon>
        <taxon>Trichinellida</taxon>
        <taxon>Trichinellidae</taxon>
        <taxon>Trichinella</taxon>
    </lineage>
</organism>
<dbReference type="EMBL" id="JYDS01000013">
    <property type="protein sequence ID" value="KRZ32848.1"/>
    <property type="molecule type" value="Genomic_DNA"/>
</dbReference>
<keyword evidence="4 8" id="KW-0812">Transmembrane</keyword>
<dbReference type="InterPro" id="IPR018937">
    <property type="entry name" value="MMgT"/>
</dbReference>
<dbReference type="GO" id="GO:0031901">
    <property type="term" value="C:early endosome membrane"/>
    <property type="evidence" value="ECO:0007669"/>
    <property type="project" value="UniProtKB-SubCell"/>
</dbReference>
<evidence type="ECO:0000313" key="11">
    <source>
        <dbReference type="EMBL" id="KRZ46232.1"/>
    </source>
</evidence>
<comment type="similarity">
    <text evidence="2 8">Belongs to the membrane magnesium transporter (TC 1.A.67) family.</text>
</comment>
<dbReference type="EMBL" id="JYDV01000001">
    <property type="protein sequence ID" value="KRZ46232.1"/>
    <property type="molecule type" value="Genomic_DNA"/>
</dbReference>
<evidence type="ECO:0000256" key="7">
    <source>
        <dbReference type="ARBA" id="ARBA00023136"/>
    </source>
</evidence>
<reference evidence="12 13" key="1">
    <citation type="submission" date="2015-01" db="EMBL/GenBank/DDBJ databases">
        <title>Evolution of Trichinella species and genotypes.</title>
        <authorList>
            <person name="Korhonen P.K."/>
            <person name="Edoardo P."/>
            <person name="Giuseppe L.R."/>
            <person name="Gasser R.B."/>
        </authorList>
    </citation>
    <scope>NUCLEOTIDE SEQUENCE [LARGE SCALE GENOMIC DNA]</scope>
    <source>
        <strain evidence="9">ISS13</strain>
        <strain evidence="11">ISS176</strain>
        <strain evidence="10">ISS588</strain>
    </source>
</reference>
<keyword evidence="13" id="KW-1185">Reference proteome</keyword>
<comment type="function">
    <text evidence="8">Part of the endoplasmic reticulum membrane protein complex (EMC) that enables the energy-independent insertion into endoplasmic reticulum membranes of newly synthesized membrane proteins. May be involved in Mg(2+) transport.</text>
</comment>
<accession>A0A0V1JCZ7</accession>
<dbReference type="Pfam" id="PF10270">
    <property type="entry name" value="MMgT"/>
    <property type="match status" value="1"/>
</dbReference>
<evidence type="ECO:0000256" key="3">
    <source>
        <dbReference type="ARBA" id="ARBA00011276"/>
    </source>
</evidence>
<dbReference type="PANTHER" id="PTHR21181">
    <property type="match status" value="1"/>
</dbReference>
<keyword evidence="6 8" id="KW-1133">Transmembrane helix</keyword>
<evidence type="ECO:0000256" key="4">
    <source>
        <dbReference type="ARBA" id="ARBA00022692"/>
    </source>
</evidence>
<dbReference type="PANTHER" id="PTHR21181:SF7">
    <property type="entry name" value="ER MEMBRANE PROTEIN COMPLEX SUBUNIT 5"/>
    <property type="match status" value="1"/>
</dbReference>
<keyword evidence="8" id="KW-0333">Golgi apparatus</keyword>
<dbReference type="GO" id="GO:0005886">
    <property type="term" value="C:plasma membrane"/>
    <property type="evidence" value="ECO:0007669"/>
    <property type="project" value="TreeGrafter"/>
</dbReference>
<evidence type="ECO:0000313" key="13">
    <source>
        <dbReference type="Proteomes" id="UP000054805"/>
    </source>
</evidence>
<dbReference type="EMBL" id="JYDR01000003">
    <property type="protein sequence ID" value="KRY78684.1"/>
    <property type="molecule type" value="Genomic_DNA"/>
</dbReference>
<sequence>LMTMNLSVLNNTEDIFMRRNSIAKRILIFAVLLLIHCAYSGLSHRSFSKIVKLEIFKLPLDIVIECLLALFAVIFFSASVAGDFVPIRVYVQLNDKPFESFFNRPTFYSFNHRAKALAPVYPSVKLDREMKSMNDN</sequence>
<keyword evidence="8" id="KW-0813">Transport</keyword>
<comment type="subunit">
    <text evidence="3">Component of the ER membrane protein complex (EMC).</text>
</comment>